<evidence type="ECO:0000313" key="3">
    <source>
        <dbReference type="Proteomes" id="UP000001890"/>
    </source>
</evidence>
<organism evidence="2 3">
    <name type="scientific">Xanthomonas albilineans (strain GPE PC73 / CFBP 7063)</name>
    <dbReference type="NCBI Taxonomy" id="380358"/>
    <lineage>
        <taxon>Bacteria</taxon>
        <taxon>Pseudomonadati</taxon>
        <taxon>Pseudomonadota</taxon>
        <taxon>Gammaproteobacteria</taxon>
        <taxon>Lysobacterales</taxon>
        <taxon>Lysobacteraceae</taxon>
        <taxon>Xanthomonas</taxon>
    </lineage>
</organism>
<dbReference type="OrthoDB" id="6681673at2"/>
<dbReference type="PATRIC" id="fig|29447.3.peg.670"/>
<protein>
    <recommendedName>
        <fullName evidence="4">Secreted protein</fullName>
    </recommendedName>
</protein>
<evidence type="ECO:0008006" key="4">
    <source>
        <dbReference type="Google" id="ProtNLM"/>
    </source>
</evidence>
<gene>
    <name evidence="2" type="ordered locus">XALc_0676</name>
</gene>
<dbReference type="KEGG" id="xal:XALC_0676"/>
<dbReference type="eggNOG" id="ENOG50341ZH">
    <property type="taxonomic scope" value="Bacteria"/>
</dbReference>
<keyword evidence="1" id="KW-0732">Signal</keyword>
<keyword evidence="3" id="KW-1185">Reference proteome</keyword>
<accession>D2UC06</accession>
<dbReference type="Proteomes" id="UP000001890">
    <property type="component" value="Chromosome"/>
</dbReference>
<dbReference type="RefSeq" id="WP_012915204.1">
    <property type="nucleotide sequence ID" value="NC_013722.1"/>
</dbReference>
<sequence>MKVTHIAIALAFVLPAATTLQIAHASDVCFASNDGNGGFVNLLGDRSSWGIPTMQARNTWEDWIWRGPSFYCNPQGLRCNYTWTKANTSGYQWAIGVDLDVSKIPVVGDFLGMFNIKGQYQKQKSYTETFGWSQWLKPGSTAQPVQVVVRRWKAGYFQGGWWRVNGGSCQIKYLAGKTINWAHGNRYWWDGTARYGNWDAEVEESRYAMYNIW</sequence>
<feature type="chain" id="PRO_5003038017" description="Secreted protein" evidence="1">
    <location>
        <begin position="26"/>
        <end position="213"/>
    </location>
</feature>
<reference evidence="2 3" key="1">
    <citation type="journal article" date="2009" name="BMC Genomics">
        <title>The complete genome sequence of Xanthomonas albilineans provides new insights into the reductive genome evolution of the xylem-limited Xanthomonadaceae.</title>
        <authorList>
            <person name="Pieretti I."/>
            <person name="Royer M."/>
            <person name="Barbe V."/>
            <person name="Carrere S."/>
            <person name="Koebnik R."/>
            <person name="Cociancich S."/>
            <person name="Couloux A."/>
            <person name="Darrasse A."/>
            <person name="Gouzy J."/>
            <person name="Jacques M.A."/>
            <person name="Lauber E."/>
            <person name="Manceau C."/>
            <person name="Mangenot S."/>
            <person name="Poussier S."/>
            <person name="Segurens B."/>
            <person name="Szurek B."/>
            <person name="Verdier V."/>
            <person name="Arlat M."/>
            <person name="Rott P."/>
        </authorList>
    </citation>
    <scope>NUCLEOTIDE SEQUENCE [LARGE SCALE GENOMIC DNA]</scope>
    <source>
        <strain evidence="3">GPE PC73 / CFBP 7063</strain>
    </source>
</reference>
<dbReference type="GeneID" id="57875987"/>
<dbReference type="AlphaFoldDB" id="D2UC06"/>
<name>D2UC06_XANAP</name>
<dbReference type="EMBL" id="FP565176">
    <property type="protein sequence ID" value="CBA15194.1"/>
    <property type="molecule type" value="Genomic_DNA"/>
</dbReference>
<evidence type="ECO:0000313" key="2">
    <source>
        <dbReference type="EMBL" id="CBA15194.1"/>
    </source>
</evidence>
<evidence type="ECO:0000256" key="1">
    <source>
        <dbReference type="SAM" id="SignalP"/>
    </source>
</evidence>
<feature type="signal peptide" evidence="1">
    <location>
        <begin position="1"/>
        <end position="25"/>
    </location>
</feature>
<proteinExistence type="predicted"/>